<evidence type="ECO:0000256" key="12">
    <source>
        <dbReference type="SAM" id="Phobius"/>
    </source>
</evidence>
<dbReference type="AlphaFoldDB" id="A0A0M3JXD6"/>
<name>A0A0M3JXD6_ANISI</name>
<comment type="subcellular location">
    <subcellularLocation>
        <location evidence="2">Cell membrane</location>
        <topology evidence="2">Multi-pass membrane protein</topology>
    </subcellularLocation>
</comment>
<evidence type="ECO:0000256" key="4">
    <source>
        <dbReference type="ARBA" id="ARBA00022448"/>
    </source>
</evidence>
<evidence type="ECO:0000313" key="15">
    <source>
        <dbReference type="WBParaSite" id="ASIM_0001300601-mRNA-1"/>
    </source>
</evidence>
<feature type="transmembrane region" description="Helical" evidence="12">
    <location>
        <begin position="48"/>
        <end position="66"/>
    </location>
</feature>
<dbReference type="GO" id="GO:0015098">
    <property type="term" value="F:molybdate ion transmembrane transporter activity"/>
    <property type="evidence" value="ECO:0007669"/>
    <property type="project" value="InterPro"/>
</dbReference>
<dbReference type="PANTHER" id="PTHR23516:SF1">
    <property type="entry name" value="MOLYBDATE-ANION TRANSPORTER"/>
    <property type="match status" value="1"/>
</dbReference>
<dbReference type="GO" id="GO:0006811">
    <property type="term" value="P:monoatomic ion transport"/>
    <property type="evidence" value="ECO:0007669"/>
    <property type="project" value="UniProtKB-KW"/>
</dbReference>
<keyword evidence="4" id="KW-0813">Transport</keyword>
<evidence type="ECO:0000256" key="5">
    <source>
        <dbReference type="ARBA" id="ARBA00022475"/>
    </source>
</evidence>
<protein>
    <recommendedName>
        <fullName evidence="3">Molybdate-anion transporter</fullName>
    </recommendedName>
    <alternativeName>
        <fullName evidence="10">Major facilitator superfamily domain-containing protein 5</fullName>
    </alternativeName>
    <alternativeName>
        <fullName evidence="11">Molybdate transporter 2 homolog</fullName>
    </alternativeName>
</protein>
<sequence length="519" mass="57894">GNGRSKDGVASLFAVFILFFGKLLICPDDFFCAYCLSFGMLVSLNVGQLAYVFAISCTAFGAYFVYKVGLTSRDVAQRNAQFRTLQIHFLLPYLLVLLAESIQAPYLYVLYHVYGFLPSQISVLYVVGLTMNVIGTVLTVHLLSKFDRRMLCLCCVASSSLACLLKFSDNYLVLLIGRLLDGLSAALITAPFQQWYGHEHVMSFDFPKEWLASTFALLSLIAGFLSVLAGFIAEFAESISSITAFPFFFAILFQLAGGCYIMCVWPANRIEPEHRIPIREQFISAVTIFKKKPVILVLCAVHTLFESTLLIFIFVWTPLFLHSKAILHQRISYGVIYAAFMSCALLGGIFSRHYHKRLQPTQILFASSSVCLITLVLSVCIIPSTPTEWTKSLFNALLLLFCLFEFAVGSYVPAMNKLQIDLLPAEHRQSLLALLRIPLTVISSCGMLFLHSGNTDWQIVSMGCVLLSLTTLCALLLHMIISQNNPQQINDHFVLTLNTNVYDDSQEDEDNLPQGLTIS</sequence>
<dbReference type="Gene3D" id="1.20.1250.20">
    <property type="entry name" value="MFS general substrate transporter like domains"/>
    <property type="match status" value="1"/>
</dbReference>
<dbReference type="GO" id="GO:0005886">
    <property type="term" value="C:plasma membrane"/>
    <property type="evidence" value="ECO:0007669"/>
    <property type="project" value="UniProtKB-SubCell"/>
</dbReference>
<feature type="transmembrane region" description="Helical" evidence="12">
    <location>
        <begin position="12"/>
        <end position="42"/>
    </location>
</feature>
<organism evidence="15">
    <name type="scientific">Anisakis simplex</name>
    <name type="common">Herring worm</name>
    <dbReference type="NCBI Taxonomy" id="6269"/>
    <lineage>
        <taxon>Eukaryota</taxon>
        <taxon>Metazoa</taxon>
        <taxon>Ecdysozoa</taxon>
        <taxon>Nematoda</taxon>
        <taxon>Chromadorea</taxon>
        <taxon>Rhabditida</taxon>
        <taxon>Spirurina</taxon>
        <taxon>Ascaridomorpha</taxon>
        <taxon>Ascaridoidea</taxon>
        <taxon>Anisakidae</taxon>
        <taxon>Anisakis</taxon>
        <taxon>Anisakis simplex complex</taxon>
    </lineage>
</organism>
<evidence type="ECO:0000256" key="1">
    <source>
        <dbReference type="ARBA" id="ARBA00003019"/>
    </source>
</evidence>
<gene>
    <name evidence="13" type="ORF">ASIM_LOCUS12472</name>
</gene>
<dbReference type="PANTHER" id="PTHR23516">
    <property type="entry name" value="SAM (S-ADENOSYL METHIONINE) TRANSPORTER"/>
    <property type="match status" value="1"/>
</dbReference>
<feature type="transmembrane region" description="Helical" evidence="12">
    <location>
        <begin position="123"/>
        <end position="143"/>
    </location>
</feature>
<dbReference type="EMBL" id="UYRR01031195">
    <property type="protein sequence ID" value="VDK47446.1"/>
    <property type="molecule type" value="Genomic_DNA"/>
</dbReference>
<feature type="transmembrane region" description="Helical" evidence="12">
    <location>
        <begin position="363"/>
        <end position="386"/>
    </location>
</feature>
<keyword evidence="14" id="KW-1185">Reference proteome</keyword>
<keyword evidence="7 12" id="KW-1133">Transmembrane helix</keyword>
<dbReference type="OrthoDB" id="263957at2759"/>
<feature type="transmembrane region" description="Helical" evidence="12">
    <location>
        <begin position="392"/>
        <end position="412"/>
    </location>
</feature>
<evidence type="ECO:0000256" key="2">
    <source>
        <dbReference type="ARBA" id="ARBA00004651"/>
    </source>
</evidence>
<keyword evidence="8" id="KW-0406">Ion transport</keyword>
<dbReference type="Pfam" id="PF05631">
    <property type="entry name" value="MFS_5"/>
    <property type="match status" value="1"/>
</dbReference>
<evidence type="ECO:0000256" key="3">
    <source>
        <dbReference type="ARBA" id="ARBA00021242"/>
    </source>
</evidence>
<feature type="transmembrane region" description="Helical" evidence="12">
    <location>
        <begin position="87"/>
        <end position="111"/>
    </location>
</feature>
<reference evidence="13 14" key="2">
    <citation type="submission" date="2018-11" db="EMBL/GenBank/DDBJ databases">
        <authorList>
            <consortium name="Pathogen Informatics"/>
        </authorList>
    </citation>
    <scope>NUCLEOTIDE SEQUENCE [LARGE SCALE GENOMIC DNA]</scope>
</reference>
<evidence type="ECO:0000256" key="6">
    <source>
        <dbReference type="ARBA" id="ARBA00022692"/>
    </source>
</evidence>
<dbReference type="SUPFAM" id="SSF103473">
    <property type="entry name" value="MFS general substrate transporter"/>
    <property type="match status" value="1"/>
</dbReference>
<dbReference type="InterPro" id="IPR008509">
    <property type="entry name" value="MOT2/MFSD5"/>
</dbReference>
<feature type="transmembrane region" description="Helical" evidence="12">
    <location>
        <begin position="457"/>
        <end position="477"/>
    </location>
</feature>
<comment type="function">
    <text evidence="1">Mediates high-affinity intracellular uptake of the rare oligo-element molybdenum.</text>
</comment>
<feature type="transmembrane region" description="Helical" evidence="12">
    <location>
        <begin position="210"/>
        <end position="233"/>
    </location>
</feature>
<dbReference type="WBParaSite" id="ASIM_0001300601-mRNA-1">
    <property type="protein sequence ID" value="ASIM_0001300601-mRNA-1"/>
    <property type="gene ID" value="ASIM_0001300601"/>
</dbReference>
<keyword evidence="9 12" id="KW-0472">Membrane</keyword>
<keyword evidence="6 12" id="KW-0812">Transmembrane</keyword>
<evidence type="ECO:0000313" key="13">
    <source>
        <dbReference type="EMBL" id="VDK47446.1"/>
    </source>
</evidence>
<proteinExistence type="predicted"/>
<feature type="transmembrane region" description="Helical" evidence="12">
    <location>
        <begin position="294"/>
        <end position="319"/>
    </location>
</feature>
<evidence type="ECO:0000256" key="8">
    <source>
        <dbReference type="ARBA" id="ARBA00023065"/>
    </source>
</evidence>
<evidence type="ECO:0000256" key="11">
    <source>
        <dbReference type="ARBA" id="ARBA00032555"/>
    </source>
</evidence>
<keyword evidence="5" id="KW-1003">Cell membrane</keyword>
<accession>A0A0M3JXD6</accession>
<feature type="transmembrane region" description="Helical" evidence="12">
    <location>
        <begin position="433"/>
        <end position="451"/>
    </location>
</feature>
<evidence type="ECO:0000256" key="10">
    <source>
        <dbReference type="ARBA" id="ARBA00030646"/>
    </source>
</evidence>
<feature type="transmembrane region" description="Helical" evidence="12">
    <location>
        <begin position="245"/>
        <end position="265"/>
    </location>
</feature>
<dbReference type="Proteomes" id="UP000267096">
    <property type="component" value="Unassembled WGS sequence"/>
</dbReference>
<evidence type="ECO:0000256" key="9">
    <source>
        <dbReference type="ARBA" id="ARBA00023136"/>
    </source>
</evidence>
<feature type="transmembrane region" description="Helical" evidence="12">
    <location>
        <begin position="331"/>
        <end position="351"/>
    </location>
</feature>
<dbReference type="InterPro" id="IPR036259">
    <property type="entry name" value="MFS_trans_sf"/>
</dbReference>
<evidence type="ECO:0000256" key="7">
    <source>
        <dbReference type="ARBA" id="ARBA00022989"/>
    </source>
</evidence>
<evidence type="ECO:0000313" key="14">
    <source>
        <dbReference type="Proteomes" id="UP000267096"/>
    </source>
</evidence>
<reference evidence="15" key="1">
    <citation type="submission" date="2017-02" db="UniProtKB">
        <authorList>
            <consortium name="WormBaseParasite"/>
        </authorList>
    </citation>
    <scope>IDENTIFICATION</scope>
</reference>